<name>A0ABP5T874_9ACTN</name>
<dbReference type="SUPFAM" id="SSF56112">
    <property type="entry name" value="Protein kinase-like (PK-like)"/>
    <property type="match status" value="1"/>
</dbReference>
<dbReference type="SMART" id="SM00220">
    <property type="entry name" value="S_TKc"/>
    <property type="match status" value="1"/>
</dbReference>
<protein>
    <recommendedName>
        <fullName evidence="7">Protein kinase domain-containing protein</fullName>
    </recommendedName>
</protein>
<accession>A0ABP5T874</accession>
<dbReference type="EMBL" id="BAAASD010000013">
    <property type="protein sequence ID" value="GAA2346052.1"/>
    <property type="molecule type" value="Genomic_DNA"/>
</dbReference>
<comment type="caution">
    <text evidence="8">The sequence shown here is derived from an EMBL/GenBank/DDBJ whole genome shotgun (WGS) entry which is preliminary data.</text>
</comment>
<dbReference type="Proteomes" id="UP001500253">
    <property type="component" value="Unassembled WGS sequence"/>
</dbReference>
<keyword evidence="2 5" id="KW-0547">Nucleotide-binding</keyword>
<evidence type="ECO:0000259" key="7">
    <source>
        <dbReference type="PROSITE" id="PS50011"/>
    </source>
</evidence>
<feature type="compositionally biased region" description="Gly residues" evidence="6">
    <location>
        <begin position="278"/>
        <end position="299"/>
    </location>
</feature>
<dbReference type="InterPro" id="IPR018391">
    <property type="entry name" value="PQQ_b-propeller_rpt"/>
</dbReference>
<dbReference type="PROSITE" id="PS00107">
    <property type="entry name" value="PROTEIN_KINASE_ATP"/>
    <property type="match status" value="1"/>
</dbReference>
<keyword evidence="3" id="KW-0418">Kinase</keyword>
<feature type="region of interest" description="Disordered" evidence="6">
    <location>
        <begin position="273"/>
        <end position="330"/>
    </location>
</feature>
<reference evidence="9" key="1">
    <citation type="journal article" date="2019" name="Int. J. Syst. Evol. Microbiol.">
        <title>The Global Catalogue of Microorganisms (GCM) 10K type strain sequencing project: providing services to taxonomists for standard genome sequencing and annotation.</title>
        <authorList>
            <consortium name="The Broad Institute Genomics Platform"/>
            <consortium name="The Broad Institute Genome Sequencing Center for Infectious Disease"/>
            <person name="Wu L."/>
            <person name="Ma J."/>
        </authorList>
    </citation>
    <scope>NUCLEOTIDE SEQUENCE [LARGE SCALE GENOMIC DNA]</scope>
    <source>
        <strain evidence="9">JCM 4316</strain>
    </source>
</reference>
<feature type="domain" description="Protein kinase" evidence="7">
    <location>
        <begin position="14"/>
        <end position="266"/>
    </location>
</feature>
<evidence type="ECO:0000256" key="5">
    <source>
        <dbReference type="PROSITE-ProRule" id="PRU10141"/>
    </source>
</evidence>
<evidence type="ECO:0000313" key="8">
    <source>
        <dbReference type="EMBL" id="GAA2346052.1"/>
    </source>
</evidence>
<proteinExistence type="predicted"/>
<dbReference type="PROSITE" id="PS00108">
    <property type="entry name" value="PROTEIN_KINASE_ST"/>
    <property type="match status" value="1"/>
</dbReference>
<evidence type="ECO:0000256" key="3">
    <source>
        <dbReference type="ARBA" id="ARBA00022777"/>
    </source>
</evidence>
<organism evidence="8 9">
    <name type="scientific">Streptomyces cuspidosporus</name>
    <dbReference type="NCBI Taxonomy" id="66882"/>
    <lineage>
        <taxon>Bacteria</taxon>
        <taxon>Bacillati</taxon>
        <taxon>Actinomycetota</taxon>
        <taxon>Actinomycetes</taxon>
        <taxon>Kitasatosporales</taxon>
        <taxon>Streptomycetaceae</taxon>
        <taxon>Streptomyces</taxon>
    </lineage>
</organism>
<dbReference type="PANTHER" id="PTHR43289:SF34">
    <property type="entry name" value="SERINE_THREONINE-PROTEIN KINASE YBDM-RELATED"/>
    <property type="match status" value="1"/>
</dbReference>
<dbReference type="InterPro" id="IPR011009">
    <property type="entry name" value="Kinase-like_dom_sf"/>
</dbReference>
<dbReference type="CDD" id="cd14014">
    <property type="entry name" value="STKc_PknB_like"/>
    <property type="match status" value="1"/>
</dbReference>
<feature type="compositionally biased region" description="Low complexity" evidence="6">
    <location>
        <begin position="771"/>
        <end position="843"/>
    </location>
</feature>
<evidence type="ECO:0000313" key="9">
    <source>
        <dbReference type="Proteomes" id="UP001500253"/>
    </source>
</evidence>
<dbReference type="SMART" id="SM00564">
    <property type="entry name" value="PQQ"/>
    <property type="match status" value="4"/>
</dbReference>
<dbReference type="InterPro" id="IPR017441">
    <property type="entry name" value="Protein_kinase_ATP_BS"/>
</dbReference>
<keyword evidence="4 5" id="KW-0067">ATP-binding</keyword>
<dbReference type="SUPFAM" id="SSF50998">
    <property type="entry name" value="Quinoprotein alcohol dehydrogenase-like"/>
    <property type="match status" value="1"/>
</dbReference>
<dbReference type="PANTHER" id="PTHR43289">
    <property type="entry name" value="MITOGEN-ACTIVATED PROTEIN KINASE KINASE KINASE 20-RELATED"/>
    <property type="match status" value="1"/>
</dbReference>
<dbReference type="Gene3D" id="1.10.510.10">
    <property type="entry name" value="Transferase(Phosphotransferase) domain 1"/>
    <property type="match status" value="1"/>
</dbReference>
<keyword evidence="1" id="KW-0808">Transferase</keyword>
<gene>
    <name evidence="8" type="ORF">GCM10010246_35250</name>
</gene>
<feature type="binding site" evidence="5">
    <location>
        <position position="42"/>
    </location>
    <ligand>
        <name>ATP</name>
        <dbReference type="ChEBI" id="CHEBI:30616"/>
    </ligand>
</feature>
<dbReference type="Gene3D" id="2.130.10.10">
    <property type="entry name" value="YVTN repeat-like/Quinoprotein amine dehydrogenase"/>
    <property type="match status" value="1"/>
</dbReference>
<feature type="region of interest" description="Disordered" evidence="6">
    <location>
        <begin position="756"/>
        <end position="860"/>
    </location>
</feature>
<dbReference type="Pfam" id="PF00069">
    <property type="entry name" value="Pkinase"/>
    <property type="match status" value="1"/>
</dbReference>
<sequence length="860" mass="89360">MPLSAGDPETMGDYRLLDRLGSGGMGVVYLARSASGRQVAVKVVHAQFAEDEEFRTRFRQEVAAARRVSGAFTAPVLDADPDAERPWMATLYVPGPTLSERLTERGPLNAAELRHLALGLAEALHDIHRVGVVHRDLKPANVLMADDGPRVIDFGISRAADNQALTVTGRVMGTPPFMSPEQLSRPREVTGASDVFSLGTLLVYATTGKGPFDGESPYLTAYQVVHEPPELSEVAQPLRGIVERCLAKAPDDRPGIAELVRLLDGLPAKGEVRAAGRGSAGGSGGEAADGPGKGSGKGSGKSKSKEQGPGQEGGRDGAGAAGRDQGNWTAWSEVRRRRPVLAAVIAVAALALGGGAFALYAPDDDGGGGVRTSGRPADAARTLALPSGWRPWQVSLPKAAGPASPSGEYDDYVDFGGDVTPLCVRQDTKLYCGGSGFPTVRVDALTGHVDWSTRALVNSETSATGSAPAGVRGGLVFVHDSPSDTVSRLVVLDADSGHKKWARPTSTTIDTALFDDMVLSSSADDRSLVARDAATGEQRWSYRVPKGQLCTATVYGNVPYGVCWDDTQGDTEDDTLWSTLVRLDKRDGSPTKLARLKDTEDGLGLDGDDLLILPTTDGADTGPHPSVLRLDIRTGDKRRVTLPKSAVGTAMLTGGRLFFIQESGKVTAVDVDSGRQLWSRQTTVERLGKPVVSAAENTVYLCSASGRLLALDLRTGAELWQSAPRSEHSGSGGGPESSQVLRLGGAIVALASDGTLFSADPRHPDAKPAKPANSAEPPSDSAEPPSNSAEPPSNSAEPPSNSAEPPSNSAEPPSNSAEPPSGSAESTEPAGGSAAAKPSAKPSRTASVGPPAEPAAPGRG</sequence>
<evidence type="ECO:0000256" key="6">
    <source>
        <dbReference type="SAM" id="MobiDB-lite"/>
    </source>
</evidence>
<evidence type="ECO:0000256" key="1">
    <source>
        <dbReference type="ARBA" id="ARBA00022679"/>
    </source>
</evidence>
<dbReference type="InterPro" id="IPR015943">
    <property type="entry name" value="WD40/YVTN_repeat-like_dom_sf"/>
</dbReference>
<dbReference type="Gene3D" id="2.40.10.480">
    <property type="match status" value="2"/>
</dbReference>
<keyword evidence="9" id="KW-1185">Reference proteome</keyword>
<dbReference type="InterPro" id="IPR008271">
    <property type="entry name" value="Ser/Thr_kinase_AS"/>
</dbReference>
<dbReference type="InterPro" id="IPR000719">
    <property type="entry name" value="Prot_kinase_dom"/>
</dbReference>
<dbReference type="InterPro" id="IPR011047">
    <property type="entry name" value="Quinoprotein_ADH-like_sf"/>
</dbReference>
<dbReference type="Pfam" id="PF13360">
    <property type="entry name" value="PQQ_2"/>
    <property type="match status" value="2"/>
</dbReference>
<dbReference type="InterPro" id="IPR002372">
    <property type="entry name" value="PQQ_rpt_dom"/>
</dbReference>
<dbReference type="PROSITE" id="PS50011">
    <property type="entry name" value="PROTEIN_KINASE_DOM"/>
    <property type="match status" value="1"/>
</dbReference>
<feature type="compositionally biased region" description="Gly residues" evidence="6">
    <location>
        <begin position="310"/>
        <end position="320"/>
    </location>
</feature>
<evidence type="ECO:0000256" key="4">
    <source>
        <dbReference type="ARBA" id="ARBA00022840"/>
    </source>
</evidence>
<dbReference type="Gene3D" id="3.30.200.20">
    <property type="entry name" value="Phosphorylase Kinase, domain 1"/>
    <property type="match status" value="1"/>
</dbReference>
<evidence type="ECO:0000256" key="2">
    <source>
        <dbReference type="ARBA" id="ARBA00022741"/>
    </source>
</evidence>